<dbReference type="AlphaFoldDB" id="A0A0L0GDH8"/>
<evidence type="ECO:0000313" key="2">
    <source>
        <dbReference type="EMBL" id="KNC86941.1"/>
    </source>
</evidence>
<accession>A0A0L0GDH8</accession>
<dbReference type="RefSeq" id="XP_014160843.1">
    <property type="nucleotide sequence ID" value="XM_014305368.1"/>
</dbReference>
<keyword evidence="3" id="KW-1185">Reference proteome</keyword>
<protein>
    <submittedName>
        <fullName evidence="2">Uncharacterized protein</fullName>
    </submittedName>
</protein>
<evidence type="ECO:0000313" key="3">
    <source>
        <dbReference type="Proteomes" id="UP000054560"/>
    </source>
</evidence>
<evidence type="ECO:0000256" key="1">
    <source>
        <dbReference type="SAM" id="MobiDB-lite"/>
    </source>
</evidence>
<sequence length="273" mass="29990">MSRCYDHLDPLMVPAEQRLGYGKIHFQDLLYRRTQRCWYNTHGWDVFAADLNDKHCFGNSPFGIMDNALYHIATFRNVSVVSCVPFWESPVAAPFRYVCHPIITNEEDTFLLGGKRTVGLPPWKTHCSPMLKVGLKKSNSAIAFIWHVGHQFRSVSCFSATTRAQAEADAVLAAEAKTSPAVVCITADDEHEVSDTAATLQSVVSTDVTDPPITTEGSTHEPGDTQPAPVHTSHGGNIVLGDDLCKQAQGILSAPYPIPDTPSTRLLNMSFPH</sequence>
<dbReference type="GeneID" id="25901447"/>
<proteinExistence type="predicted"/>
<feature type="region of interest" description="Disordered" evidence="1">
    <location>
        <begin position="207"/>
        <end position="236"/>
    </location>
</feature>
<name>A0A0L0GDH8_9EUKA</name>
<dbReference type="EMBL" id="KQ241629">
    <property type="protein sequence ID" value="KNC86941.1"/>
    <property type="molecule type" value="Genomic_DNA"/>
</dbReference>
<organism evidence="2 3">
    <name type="scientific">Sphaeroforma arctica JP610</name>
    <dbReference type="NCBI Taxonomy" id="667725"/>
    <lineage>
        <taxon>Eukaryota</taxon>
        <taxon>Ichthyosporea</taxon>
        <taxon>Ichthyophonida</taxon>
        <taxon>Sphaeroforma</taxon>
    </lineage>
</organism>
<dbReference type="Proteomes" id="UP000054560">
    <property type="component" value="Unassembled WGS sequence"/>
</dbReference>
<gene>
    <name evidence="2" type="ORF">SARC_00943</name>
</gene>
<reference evidence="2 3" key="1">
    <citation type="submission" date="2011-02" db="EMBL/GenBank/DDBJ databases">
        <title>The Genome Sequence of Sphaeroforma arctica JP610.</title>
        <authorList>
            <consortium name="The Broad Institute Genome Sequencing Platform"/>
            <person name="Russ C."/>
            <person name="Cuomo C."/>
            <person name="Young S.K."/>
            <person name="Zeng Q."/>
            <person name="Gargeya S."/>
            <person name="Alvarado L."/>
            <person name="Berlin A."/>
            <person name="Chapman S.B."/>
            <person name="Chen Z."/>
            <person name="Freedman E."/>
            <person name="Gellesch M."/>
            <person name="Goldberg J."/>
            <person name="Griggs A."/>
            <person name="Gujja S."/>
            <person name="Heilman E."/>
            <person name="Heiman D."/>
            <person name="Howarth C."/>
            <person name="Mehta T."/>
            <person name="Neiman D."/>
            <person name="Pearson M."/>
            <person name="Roberts A."/>
            <person name="Saif S."/>
            <person name="Shea T."/>
            <person name="Shenoy N."/>
            <person name="Sisk P."/>
            <person name="Stolte C."/>
            <person name="Sykes S."/>
            <person name="White J."/>
            <person name="Yandava C."/>
            <person name="Burger G."/>
            <person name="Gray M.W."/>
            <person name="Holland P.W.H."/>
            <person name="King N."/>
            <person name="Lang F.B.F."/>
            <person name="Roger A.J."/>
            <person name="Ruiz-Trillo I."/>
            <person name="Haas B."/>
            <person name="Nusbaum C."/>
            <person name="Birren B."/>
        </authorList>
    </citation>
    <scope>NUCLEOTIDE SEQUENCE [LARGE SCALE GENOMIC DNA]</scope>
    <source>
        <strain evidence="2 3">JP610</strain>
    </source>
</reference>